<dbReference type="PANTHER" id="PTHR35339:SF4">
    <property type="entry name" value="LINALOOL DEHYDRATASE_ISOMERASE DOMAIN-CONTAINING PROTEIN"/>
    <property type="match status" value="1"/>
</dbReference>
<keyword evidence="1" id="KW-0732">Signal</keyword>
<dbReference type="InterPro" id="IPR049349">
    <property type="entry name" value="DUF2264_N"/>
</dbReference>
<accession>A0A4P7VJ80</accession>
<evidence type="ECO:0000256" key="1">
    <source>
        <dbReference type="SAM" id="SignalP"/>
    </source>
</evidence>
<reference evidence="3 4" key="1">
    <citation type="submission" date="2019-02" db="EMBL/GenBank/DDBJ databases">
        <title>Isolation and identification of novel species under the genus Muribaculum.</title>
        <authorList>
            <person name="Miyake S."/>
            <person name="Ding Y."/>
            <person name="Low A."/>
            <person name="Soh M."/>
            <person name="Seedorf H."/>
        </authorList>
    </citation>
    <scope>NUCLEOTIDE SEQUENCE [LARGE SCALE GENOMIC DNA]</scope>
    <source>
        <strain evidence="3 4">TLL-A4</strain>
    </source>
</reference>
<feature type="signal peptide" evidence="1">
    <location>
        <begin position="1"/>
        <end position="21"/>
    </location>
</feature>
<proteinExistence type="predicted"/>
<evidence type="ECO:0000259" key="2">
    <source>
        <dbReference type="Pfam" id="PF10022"/>
    </source>
</evidence>
<dbReference type="Pfam" id="PF10022">
    <property type="entry name" value="DUF2264"/>
    <property type="match status" value="1"/>
</dbReference>
<organism evidence="3 4">
    <name type="scientific">Muribaculum gordoncarteri</name>
    <dbReference type="NCBI Taxonomy" id="2530390"/>
    <lineage>
        <taxon>Bacteria</taxon>
        <taxon>Pseudomonadati</taxon>
        <taxon>Bacteroidota</taxon>
        <taxon>Bacteroidia</taxon>
        <taxon>Bacteroidales</taxon>
        <taxon>Muribaculaceae</taxon>
        <taxon>Muribaculum</taxon>
    </lineage>
</organism>
<dbReference type="PIRSF" id="PIRSF014753">
    <property type="entry name" value="UCP014753"/>
    <property type="match status" value="1"/>
</dbReference>
<keyword evidence="4" id="KW-1185">Reference proteome</keyword>
<feature type="chain" id="PRO_5021022237" evidence="1">
    <location>
        <begin position="22"/>
        <end position="675"/>
    </location>
</feature>
<dbReference type="OrthoDB" id="9813465at2"/>
<sequence>MKLGLTFVLACLSLFPIATSAADKAGQTRPDTENTFVLQNPDYQKSPYSGMTRAHWLKAAEYLLNGAFGYIHTLDDPMYFPKQLQKTYPNNDNDTRTAKLEGLARTLFVAAPLLKENPDLTLNGIRVADYYRHQLVSLSDSTSKHYIPHRTGGPSQTLLELGSLAISMKAAEEVLWDALTQKQKDDLAATMLSYGNGPSIGSNWMFFNVFIMSFMKEHGYEVNETQLKDFLEKLLARYRGEGWYNDAPAYDYYSMWAYQSYGPLWAVMWGDKQYPELARRFLANQNDMIDNYPYMFNRDGRMNMWGRSICYRFAAVTPLPLIEYGKHEGVNYGWLRRIASSTLLQFMQHPEFLENGVPTMGFYGPFAPAVQIYSCRGSVYWCGKAFLGLLLPEDSEYWSAVENNGPWESDLLPGKVYHKFQPATNLLITDYPNSGASEMRSWCHETVAADWQKFRSSENYNKLAYNTEFPWMADGDNGEVSMNYATKNRDNRWEVLRLYTFRSFDDDVYRRDAVLETDTTVRYQLADISLPDGILRIDKVSTGNPTQVRLGNYSLPQLDGDIKEMTRTLDKGYTASIIDNGDYQLATVALKGWKNGVKVQRPKGLHPVSSICAVPVTEADVNDSDIFVTLHLWKKSDNAFTDKELRPVKSVKISKDRKQVTVKLADGRTKTVNFN</sequence>
<dbReference type="AlphaFoldDB" id="A0A4P7VJ80"/>
<dbReference type="InterPro" id="IPR016624">
    <property type="entry name" value="UCP014753"/>
</dbReference>
<name>A0A4P7VJ80_9BACT</name>
<evidence type="ECO:0000313" key="3">
    <source>
        <dbReference type="EMBL" id="QCD35860.1"/>
    </source>
</evidence>
<dbReference type="KEGG" id="mgod:E7746_08200"/>
<dbReference type="Proteomes" id="UP000297031">
    <property type="component" value="Chromosome"/>
</dbReference>
<evidence type="ECO:0000313" key="4">
    <source>
        <dbReference type="Proteomes" id="UP000297031"/>
    </source>
</evidence>
<dbReference type="EMBL" id="CP039393">
    <property type="protein sequence ID" value="QCD35860.1"/>
    <property type="molecule type" value="Genomic_DNA"/>
</dbReference>
<feature type="domain" description="DUF2264" evidence="2">
    <location>
        <begin position="52"/>
        <end position="403"/>
    </location>
</feature>
<dbReference type="RefSeq" id="WP_136410505.1">
    <property type="nucleotide sequence ID" value="NZ_CP039393.1"/>
</dbReference>
<dbReference type="PANTHER" id="PTHR35339">
    <property type="entry name" value="LINALOOL DEHYDRATASE_ISOMERASE DOMAIN-CONTAINING PROTEIN"/>
    <property type="match status" value="1"/>
</dbReference>
<gene>
    <name evidence="3" type="ORF">E7746_08200</name>
</gene>
<protein>
    <submittedName>
        <fullName evidence="3">DUF2264 domain-containing protein</fullName>
    </submittedName>
</protein>